<protein>
    <recommendedName>
        <fullName evidence="3">NIPSNAP domain-containing protein</fullName>
    </recommendedName>
</protein>
<feature type="compositionally biased region" description="Polar residues" evidence="2">
    <location>
        <begin position="46"/>
        <end position="83"/>
    </location>
</feature>
<gene>
    <name evidence="4" type="ORF">KVV02_007809</name>
</gene>
<evidence type="ECO:0000313" key="5">
    <source>
        <dbReference type="Proteomes" id="UP000717515"/>
    </source>
</evidence>
<dbReference type="PANTHER" id="PTHR21017">
    <property type="entry name" value="NIPSNAP-RELATED"/>
    <property type="match status" value="1"/>
</dbReference>
<dbReference type="GO" id="GO:0005739">
    <property type="term" value="C:mitochondrion"/>
    <property type="evidence" value="ECO:0007669"/>
    <property type="project" value="TreeGrafter"/>
</dbReference>
<proteinExistence type="inferred from homology"/>
<accession>A0A9P8CYG3</accession>
<evidence type="ECO:0000313" key="4">
    <source>
        <dbReference type="EMBL" id="KAG9323484.1"/>
    </source>
</evidence>
<sequence length="350" mass="40014">MALLARHRTRLFAVAPPTPTFIKASRTLGSSLQQQQQQHLRWTARAFSSTKEPPQGEQPSTKDASSSGANSDNKGVEGGNSNKDGAAKPLGKVSGIVNSILHGSGSLPKVLSQESWGVSLARGKYVHELQKHRIRPERFDDYVKLVSEAFPRMVKESNNRLRLTGSWLTEIGQLDTAGKCNSSFFLFFGLHIWEFDGYPGHAQEMGRLRADPIYQKFLKDLRPMLISRDNQICLEFAFWKSRPPVNLGGIYEMRTYLLKPGNLLEWEANWRRGLECRRQFCEPVGAWFSQLGELNYVHHMWNYPDLETRKKTREQAWKVDGWAETVYNTVRLIERMEANILLPMEFSSLK</sequence>
<comment type="similarity">
    <text evidence="1">Belongs to the NipSnap family.</text>
</comment>
<evidence type="ECO:0000256" key="1">
    <source>
        <dbReference type="ARBA" id="ARBA00005291"/>
    </source>
</evidence>
<comment type="caution">
    <text evidence="4">The sequence shown here is derived from an EMBL/GenBank/DDBJ whole genome shotgun (WGS) entry which is preliminary data.</text>
</comment>
<dbReference type="Gene3D" id="3.30.70.100">
    <property type="match status" value="2"/>
</dbReference>
<dbReference type="AlphaFoldDB" id="A0A9P8CYG3"/>
<dbReference type="InterPro" id="IPR011008">
    <property type="entry name" value="Dimeric_a/b-barrel"/>
</dbReference>
<dbReference type="SUPFAM" id="SSF54909">
    <property type="entry name" value="Dimeric alpha+beta barrel"/>
    <property type="match status" value="2"/>
</dbReference>
<organism evidence="4 5">
    <name type="scientific">Mortierella alpina</name>
    <name type="common">Oleaginous fungus</name>
    <name type="synonym">Mortierella renispora</name>
    <dbReference type="NCBI Taxonomy" id="64518"/>
    <lineage>
        <taxon>Eukaryota</taxon>
        <taxon>Fungi</taxon>
        <taxon>Fungi incertae sedis</taxon>
        <taxon>Mucoromycota</taxon>
        <taxon>Mortierellomycotina</taxon>
        <taxon>Mortierellomycetes</taxon>
        <taxon>Mortierellales</taxon>
        <taxon>Mortierellaceae</taxon>
        <taxon>Mortierella</taxon>
    </lineage>
</organism>
<reference evidence="4" key="1">
    <citation type="submission" date="2021-07" db="EMBL/GenBank/DDBJ databases">
        <title>Draft genome of Mortierella alpina, strain LL118, isolated from an aspen leaf litter sample.</title>
        <authorList>
            <person name="Yang S."/>
            <person name="Vinatzer B.A."/>
        </authorList>
    </citation>
    <scope>NUCLEOTIDE SEQUENCE</scope>
    <source>
        <strain evidence="4">LL118</strain>
    </source>
</reference>
<feature type="region of interest" description="Disordered" evidence="2">
    <location>
        <begin position="28"/>
        <end position="87"/>
    </location>
</feature>
<dbReference type="FunFam" id="3.30.70.100:FF:000004">
    <property type="entry name" value="NIPSNAP family protein"/>
    <property type="match status" value="1"/>
</dbReference>
<evidence type="ECO:0000259" key="3">
    <source>
        <dbReference type="Pfam" id="PF07978"/>
    </source>
</evidence>
<dbReference type="Pfam" id="PF07978">
    <property type="entry name" value="NIPSNAP"/>
    <property type="match status" value="1"/>
</dbReference>
<dbReference type="GO" id="GO:0000423">
    <property type="term" value="P:mitophagy"/>
    <property type="evidence" value="ECO:0007669"/>
    <property type="project" value="UniProtKB-ARBA"/>
</dbReference>
<evidence type="ECO:0000256" key="2">
    <source>
        <dbReference type="SAM" id="MobiDB-lite"/>
    </source>
</evidence>
<dbReference type="PANTHER" id="PTHR21017:SF17">
    <property type="entry name" value="PROTEIN NIPSNAP"/>
    <property type="match status" value="1"/>
</dbReference>
<name>A0A9P8CYG3_MORAP</name>
<dbReference type="InterPro" id="IPR051557">
    <property type="entry name" value="NipSnap_domain"/>
</dbReference>
<dbReference type="EMBL" id="JAIFTL010000099">
    <property type="protein sequence ID" value="KAG9323484.1"/>
    <property type="molecule type" value="Genomic_DNA"/>
</dbReference>
<dbReference type="Proteomes" id="UP000717515">
    <property type="component" value="Unassembled WGS sequence"/>
</dbReference>
<dbReference type="InterPro" id="IPR012577">
    <property type="entry name" value="NIPSNAP"/>
</dbReference>
<feature type="domain" description="NIPSNAP" evidence="3">
    <location>
        <begin position="251"/>
        <end position="347"/>
    </location>
</feature>